<feature type="domain" description="Major facilitator superfamily (MFS) profile" evidence="7">
    <location>
        <begin position="22"/>
        <end position="473"/>
    </location>
</feature>
<keyword evidence="9" id="KW-1185">Reference proteome</keyword>
<feature type="transmembrane region" description="Helical" evidence="6">
    <location>
        <begin position="88"/>
        <end position="105"/>
    </location>
</feature>
<evidence type="ECO:0000256" key="6">
    <source>
        <dbReference type="SAM" id="Phobius"/>
    </source>
</evidence>
<evidence type="ECO:0000313" key="8">
    <source>
        <dbReference type="EMBL" id="PMD52864.1"/>
    </source>
</evidence>
<feature type="transmembrane region" description="Helical" evidence="6">
    <location>
        <begin position="111"/>
        <end position="134"/>
    </location>
</feature>
<organism evidence="8 9">
    <name type="scientific">Hyaloscypha bicolor E</name>
    <dbReference type="NCBI Taxonomy" id="1095630"/>
    <lineage>
        <taxon>Eukaryota</taxon>
        <taxon>Fungi</taxon>
        <taxon>Dikarya</taxon>
        <taxon>Ascomycota</taxon>
        <taxon>Pezizomycotina</taxon>
        <taxon>Leotiomycetes</taxon>
        <taxon>Helotiales</taxon>
        <taxon>Hyaloscyphaceae</taxon>
        <taxon>Hyaloscypha</taxon>
        <taxon>Hyaloscypha bicolor</taxon>
    </lineage>
</organism>
<accession>A0A2J6SQ25</accession>
<evidence type="ECO:0000256" key="3">
    <source>
        <dbReference type="ARBA" id="ARBA00022692"/>
    </source>
</evidence>
<keyword evidence="5 6" id="KW-0472">Membrane</keyword>
<dbReference type="InterPro" id="IPR020846">
    <property type="entry name" value="MFS_dom"/>
</dbReference>
<dbReference type="Gene3D" id="1.20.1720.10">
    <property type="entry name" value="Multidrug resistance protein D"/>
    <property type="match status" value="1"/>
</dbReference>
<dbReference type="PRINTS" id="PR01035">
    <property type="entry name" value="TCRTETA"/>
</dbReference>
<dbReference type="GO" id="GO:0022857">
    <property type="term" value="F:transmembrane transporter activity"/>
    <property type="evidence" value="ECO:0007669"/>
    <property type="project" value="InterPro"/>
</dbReference>
<keyword evidence="3 6" id="KW-0812">Transmembrane</keyword>
<dbReference type="InterPro" id="IPR036259">
    <property type="entry name" value="MFS_trans_sf"/>
</dbReference>
<dbReference type="InterPro" id="IPR001958">
    <property type="entry name" value="Tet-R_TetA/multi-R_MdtG-like"/>
</dbReference>
<feature type="transmembrane region" description="Helical" evidence="6">
    <location>
        <begin position="146"/>
        <end position="164"/>
    </location>
</feature>
<sequence length="532" mass="57575">MADPPSSIVPYTVFTARQKRLLILMIGLSMFFSPFCANIYIACLPALEKAMNTTPQMINLTVTVYLIFQGIAPTIFGDLADTIGRRPTYILTFTLFVVANIGLALQSSYAALLALRILQSAGSSAATAISYAVVADVAPPAERGKMLGPALVATNIGIIIGPLLGGVLADTVGWRWIFWLLAILGGIFLFVLLTFFPETARNIVGSGNLEVGPLNRTLLSYLPVKSETQTVGGEQCYHDRKRSLQRRKWLPNPLKSIRLVFYKDTSLVLSISAMAYMVFFCIQASLPGIFVDVYDLDEAQIGYSFIASGTGVVIGGYMNGKLMDYNYHKTAKSINNTVNETQRGDRISFPIEKARSKSSCVLVSCLAVCIVGYGWAIRARVHISIPLIVTFLQGCLVSCLIQTYNTLLIDTHPEQPSRAGAAGNITRCALAGCGVASIEPLLHAVGPGWTFTILGCAFGFCSLCAICLIRRKGMAWRTTRQMGNQEHSPRLGIQSSGAKSLCDHNGTKTADLGLMKATPEGLALSESKFLPR</sequence>
<evidence type="ECO:0000256" key="5">
    <source>
        <dbReference type="ARBA" id="ARBA00023136"/>
    </source>
</evidence>
<dbReference type="PROSITE" id="PS50850">
    <property type="entry name" value="MFS"/>
    <property type="match status" value="1"/>
</dbReference>
<dbReference type="EMBL" id="KZ613895">
    <property type="protein sequence ID" value="PMD52864.1"/>
    <property type="molecule type" value="Genomic_DNA"/>
</dbReference>
<evidence type="ECO:0000259" key="7">
    <source>
        <dbReference type="PROSITE" id="PS50850"/>
    </source>
</evidence>
<dbReference type="InParanoid" id="A0A2J6SQ25"/>
<dbReference type="OrthoDB" id="2441642at2759"/>
<feature type="transmembrane region" description="Helical" evidence="6">
    <location>
        <begin position="301"/>
        <end position="319"/>
    </location>
</feature>
<evidence type="ECO:0000313" key="9">
    <source>
        <dbReference type="Proteomes" id="UP000235371"/>
    </source>
</evidence>
<dbReference type="FunCoup" id="A0A2J6SQ25">
    <property type="interactions" value="101"/>
</dbReference>
<reference evidence="8 9" key="1">
    <citation type="submission" date="2016-04" db="EMBL/GenBank/DDBJ databases">
        <title>A degradative enzymes factory behind the ericoid mycorrhizal symbiosis.</title>
        <authorList>
            <consortium name="DOE Joint Genome Institute"/>
            <person name="Martino E."/>
            <person name="Morin E."/>
            <person name="Grelet G."/>
            <person name="Kuo A."/>
            <person name="Kohler A."/>
            <person name="Daghino S."/>
            <person name="Barry K."/>
            <person name="Choi C."/>
            <person name="Cichocki N."/>
            <person name="Clum A."/>
            <person name="Copeland A."/>
            <person name="Hainaut M."/>
            <person name="Haridas S."/>
            <person name="Labutti K."/>
            <person name="Lindquist E."/>
            <person name="Lipzen A."/>
            <person name="Khouja H.-R."/>
            <person name="Murat C."/>
            <person name="Ohm R."/>
            <person name="Olson A."/>
            <person name="Spatafora J."/>
            <person name="Veneault-Fourrey C."/>
            <person name="Henrissat B."/>
            <person name="Grigoriev I."/>
            <person name="Martin F."/>
            <person name="Perotto S."/>
        </authorList>
    </citation>
    <scope>NUCLEOTIDE SEQUENCE [LARGE SCALE GENOMIC DNA]</scope>
    <source>
        <strain evidence="8 9">E</strain>
    </source>
</reference>
<feature type="transmembrane region" description="Helical" evidence="6">
    <location>
        <begin position="21"/>
        <end position="42"/>
    </location>
</feature>
<comment type="subcellular location">
    <subcellularLocation>
        <location evidence="1">Membrane</location>
        <topology evidence="1">Multi-pass membrane protein</topology>
    </subcellularLocation>
</comment>
<protein>
    <submittedName>
        <fullName evidence="8">MFS general substrate transporter</fullName>
    </submittedName>
</protein>
<dbReference type="PANTHER" id="PTHR23502:SF151">
    <property type="entry name" value="MAJOR FACILITATOR SUPERFAMILY (MFS) PROFILE DOMAIN-CONTAINING PROTEIN"/>
    <property type="match status" value="1"/>
</dbReference>
<keyword evidence="2" id="KW-0813">Transport</keyword>
<dbReference type="PANTHER" id="PTHR23502">
    <property type="entry name" value="MAJOR FACILITATOR SUPERFAMILY"/>
    <property type="match status" value="1"/>
</dbReference>
<feature type="transmembrane region" description="Helical" evidence="6">
    <location>
        <begin position="267"/>
        <end position="289"/>
    </location>
</feature>
<evidence type="ECO:0000256" key="4">
    <source>
        <dbReference type="ARBA" id="ARBA00022989"/>
    </source>
</evidence>
<gene>
    <name evidence="8" type="ORF">K444DRAFT_600175</name>
</gene>
<dbReference type="Proteomes" id="UP000235371">
    <property type="component" value="Unassembled WGS sequence"/>
</dbReference>
<dbReference type="RefSeq" id="XP_024729768.1">
    <property type="nucleotide sequence ID" value="XM_024878610.1"/>
</dbReference>
<keyword evidence="4 6" id="KW-1133">Transmembrane helix</keyword>
<feature type="transmembrane region" description="Helical" evidence="6">
    <location>
        <begin position="359"/>
        <end position="377"/>
    </location>
</feature>
<evidence type="ECO:0000256" key="2">
    <source>
        <dbReference type="ARBA" id="ARBA00022448"/>
    </source>
</evidence>
<name>A0A2J6SQ25_9HELO</name>
<feature type="transmembrane region" description="Helical" evidence="6">
    <location>
        <begin position="176"/>
        <end position="196"/>
    </location>
</feature>
<dbReference type="FunFam" id="1.20.1720.10:FF:000009">
    <property type="entry name" value="MFS multidrug transporter"/>
    <property type="match status" value="1"/>
</dbReference>
<dbReference type="AlphaFoldDB" id="A0A2J6SQ25"/>
<dbReference type="STRING" id="1095630.A0A2J6SQ25"/>
<feature type="transmembrane region" description="Helical" evidence="6">
    <location>
        <begin position="57"/>
        <end position="76"/>
    </location>
</feature>
<dbReference type="SUPFAM" id="SSF103473">
    <property type="entry name" value="MFS general substrate transporter"/>
    <property type="match status" value="1"/>
</dbReference>
<proteinExistence type="predicted"/>
<dbReference type="GeneID" id="36586687"/>
<evidence type="ECO:0000256" key="1">
    <source>
        <dbReference type="ARBA" id="ARBA00004141"/>
    </source>
</evidence>
<dbReference type="GO" id="GO:0005886">
    <property type="term" value="C:plasma membrane"/>
    <property type="evidence" value="ECO:0007669"/>
    <property type="project" value="TreeGrafter"/>
</dbReference>
<dbReference type="InterPro" id="IPR011701">
    <property type="entry name" value="MFS"/>
</dbReference>
<dbReference type="Pfam" id="PF07690">
    <property type="entry name" value="MFS_1"/>
    <property type="match status" value="1"/>
</dbReference>
<feature type="transmembrane region" description="Helical" evidence="6">
    <location>
        <begin position="448"/>
        <end position="469"/>
    </location>
</feature>
<dbReference type="Gene3D" id="1.20.1250.20">
    <property type="entry name" value="MFS general substrate transporter like domains"/>
    <property type="match status" value="1"/>
</dbReference>